<organism evidence="2 3">
    <name type="scientific">Hermanssonia centrifuga</name>
    <dbReference type="NCBI Taxonomy" id="98765"/>
    <lineage>
        <taxon>Eukaryota</taxon>
        <taxon>Fungi</taxon>
        <taxon>Dikarya</taxon>
        <taxon>Basidiomycota</taxon>
        <taxon>Agaricomycotina</taxon>
        <taxon>Agaricomycetes</taxon>
        <taxon>Polyporales</taxon>
        <taxon>Meruliaceae</taxon>
        <taxon>Hermanssonia</taxon>
    </lineage>
</organism>
<comment type="caution">
    <text evidence="2">The sequence shown here is derived from an EMBL/GenBank/DDBJ whole genome shotgun (WGS) entry which is preliminary data.</text>
</comment>
<dbReference type="AlphaFoldDB" id="A0A2R6NPV3"/>
<dbReference type="EMBL" id="MLYV02000976">
    <property type="protein sequence ID" value="PSR74548.1"/>
    <property type="molecule type" value="Genomic_DNA"/>
</dbReference>
<accession>A0A2R6NPV3</accession>
<dbReference type="Proteomes" id="UP000186601">
    <property type="component" value="Unassembled WGS sequence"/>
</dbReference>
<name>A0A2R6NPV3_9APHY</name>
<proteinExistence type="predicted"/>
<reference evidence="2 3" key="1">
    <citation type="submission" date="2018-02" db="EMBL/GenBank/DDBJ databases">
        <title>Genome sequence of the basidiomycete white-rot fungus Phlebia centrifuga.</title>
        <authorList>
            <person name="Granchi Z."/>
            <person name="Peng M."/>
            <person name="de Vries R.P."/>
            <person name="Hilden K."/>
            <person name="Makela M.R."/>
            <person name="Grigoriev I."/>
            <person name="Riley R."/>
        </authorList>
    </citation>
    <scope>NUCLEOTIDE SEQUENCE [LARGE SCALE GENOMIC DNA]</scope>
    <source>
        <strain evidence="2 3">FBCC195</strain>
    </source>
</reference>
<evidence type="ECO:0000313" key="3">
    <source>
        <dbReference type="Proteomes" id="UP000186601"/>
    </source>
</evidence>
<sequence length="69" mass="7360">MRSPNGKDNLKGPPEGGGPGTDIASSDRTGGVAFIIGVRTIEITSNLKVRIDGDSVVSRYRNRVPHEKL</sequence>
<gene>
    <name evidence="2" type="ORF">PHLCEN_2v9725</name>
</gene>
<evidence type="ECO:0000313" key="2">
    <source>
        <dbReference type="EMBL" id="PSR74548.1"/>
    </source>
</evidence>
<evidence type="ECO:0000256" key="1">
    <source>
        <dbReference type="SAM" id="MobiDB-lite"/>
    </source>
</evidence>
<keyword evidence="3" id="KW-1185">Reference proteome</keyword>
<feature type="region of interest" description="Disordered" evidence="1">
    <location>
        <begin position="1"/>
        <end position="28"/>
    </location>
</feature>
<protein>
    <submittedName>
        <fullName evidence="2">Uncharacterized protein</fullName>
    </submittedName>
</protein>